<dbReference type="InterPro" id="IPR050091">
    <property type="entry name" value="PKS_NRPS_Biosynth_Enz"/>
</dbReference>
<evidence type="ECO:0000313" key="14">
    <source>
        <dbReference type="EMBL" id="XDL25082.1"/>
    </source>
</evidence>
<dbReference type="Pfam" id="PF08659">
    <property type="entry name" value="KR"/>
    <property type="match status" value="1"/>
</dbReference>
<dbReference type="Gene3D" id="3.40.50.720">
    <property type="entry name" value="NAD(P)-binding Rossmann-like Domain"/>
    <property type="match status" value="1"/>
</dbReference>
<dbReference type="Pfam" id="PF02801">
    <property type="entry name" value="Ketoacyl-synt_C"/>
    <property type="match status" value="2"/>
</dbReference>
<name>A0AB39IMU3_9GAMM</name>
<dbReference type="InterPro" id="IPR014030">
    <property type="entry name" value="Ketoacyl_synth_N"/>
</dbReference>
<keyword evidence="8" id="KW-0808">Transferase</keyword>
<dbReference type="SMART" id="SM00822">
    <property type="entry name" value="PKS_KR"/>
    <property type="match status" value="1"/>
</dbReference>
<dbReference type="InterPro" id="IPR009081">
    <property type="entry name" value="PP-bd_ACP"/>
</dbReference>
<evidence type="ECO:0000256" key="10">
    <source>
        <dbReference type="ARBA" id="ARBA00054155"/>
    </source>
</evidence>
<dbReference type="SUPFAM" id="SSF47336">
    <property type="entry name" value="ACP-like"/>
    <property type="match status" value="4"/>
</dbReference>
<dbReference type="Pfam" id="PF00550">
    <property type="entry name" value="PP-binding"/>
    <property type="match status" value="4"/>
</dbReference>
<dbReference type="InterPro" id="IPR054514">
    <property type="entry name" value="RhiE-like_linker"/>
</dbReference>
<dbReference type="GO" id="GO:0005737">
    <property type="term" value="C:cytoplasm"/>
    <property type="evidence" value="ECO:0007669"/>
    <property type="project" value="UniProtKB-SubCell"/>
</dbReference>
<dbReference type="InterPro" id="IPR020806">
    <property type="entry name" value="PKS_PP-bd"/>
</dbReference>
<dbReference type="PANTHER" id="PTHR43775:SF37">
    <property type="entry name" value="SI:DKEY-61P9.11"/>
    <property type="match status" value="1"/>
</dbReference>
<dbReference type="GO" id="GO:0004315">
    <property type="term" value="F:3-oxoacyl-[acyl-carrier-protein] synthase activity"/>
    <property type="evidence" value="ECO:0007669"/>
    <property type="project" value="InterPro"/>
</dbReference>
<evidence type="ECO:0000256" key="2">
    <source>
        <dbReference type="ARBA" id="ARBA00004792"/>
    </source>
</evidence>
<reference evidence="14" key="1">
    <citation type="submission" date="2024-07" db="EMBL/GenBank/DDBJ databases">
        <authorList>
            <person name="Pedron J."/>
        </authorList>
    </citation>
    <scope>NUCLEOTIDE SEQUENCE</scope>
    <source>
        <strain evidence="14">A003-S1-M15</strain>
    </source>
</reference>
<dbReference type="GO" id="GO:0005886">
    <property type="term" value="C:plasma membrane"/>
    <property type="evidence" value="ECO:0007669"/>
    <property type="project" value="TreeGrafter"/>
</dbReference>
<dbReference type="InterPro" id="IPR036291">
    <property type="entry name" value="NAD(P)-bd_dom_sf"/>
</dbReference>
<dbReference type="PROSITE" id="PS00606">
    <property type="entry name" value="KS3_1"/>
    <property type="match status" value="1"/>
</dbReference>
<dbReference type="InterPro" id="IPR006162">
    <property type="entry name" value="Ppantetheine_attach_site"/>
</dbReference>
<evidence type="ECO:0000256" key="1">
    <source>
        <dbReference type="ARBA" id="ARBA00004496"/>
    </source>
</evidence>
<gene>
    <name evidence="14" type="ORF">LF929_002345</name>
</gene>
<keyword evidence="7" id="KW-0597">Phosphoprotein</keyword>
<comment type="subcellular location">
    <subcellularLocation>
        <location evidence="1">Cytoplasm</location>
    </subcellularLocation>
</comment>
<dbReference type="Gene3D" id="3.40.47.10">
    <property type="match status" value="2"/>
</dbReference>
<feature type="compositionally biased region" description="Polar residues" evidence="11">
    <location>
        <begin position="2410"/>
        <end position="2427"/>
    </location>
</feature>
<dbReference type="Gene3D" id="1.10.1200.10">
    <property type="entry name" value="ACP-like"/>
    <property type="match status" value="4"/>
</dbReference>
<dbReference type="SUPFAM" id="SSF53901">
    <property type="entry name" value="Thiolase-like"/>
    <property type="match status" value="2"/>
</dbReference>
<dbReference type="RefSeq" id="WP_226093245.1">
    <property type="nucleotide sequence ID" value="NZ_CP162670.1"/>
</dbReference>
<dbReference type="InterPro" id="IPR014031">
    <property type="entry name" value="Ketoacyl_synth_C"/>
</dbReference>
<dbReference type="PROSITE" id="PS52004">
    <property type="entry name" value="KS3_2"/>
    <property type="match status" value="2"/>
</dbReference>
<dbReference type="InterPro" id="IPR020841">
    <property type="entry name" value="PKS_Beta-ketoAc_synthase_dom"/>
</dbReference>
<feature type="domain" description="Ketosynthase family 3 (KS3)" evidence="13">
    <location>
        <begin position="1210"/>
        <end position="1632"/>
    </location>
</feature>
<dbReference type="Pfam" id="PF22336">
    <property type="entry name" value="RhiE-like_linker"/>
    <property type="match status" value="2"/>
</dbReference>
<dbReference type="InterPro" id="IPR016039">
    <property type="entry name" value="Thiolase-like"/>
</dbReference>
<feature type="domain" description="Carrier" evidence="12">
    <location>
        <begin position="939"/>
        <end position="1016"/>
    </location>
</feature>
<dbReference type="Pfam" id="PF00109">
    <property type="entry name" value="ketoacyl-synt"/>
    <property type="match status" value="2"/>
</dbReference>
<organism evidence="14">
    <name type="scientific">Dickeya oryzae</name>
    <dbReference type="NCBI Taxonomy" id="1240404"/>
    <lineage>
        <taxon>Bacteria</taxon>
        <taxon>Pseudomonadati</taxon>
        <taxon>Pseudomonadota</taxon>
        <taxon>Gammaproteobacteria</taxon>
        <taxon>Enterobacterales</taxon>
        <taxon>Pectobacteriaceae</taxon>
        <taxon>Dickeya</taxon>
    </lineage>
</organism>
<sequence>MTGKENRTRDLHESAWKILEAELMQSAMEHSRVVSDAAGAVLDSPLSEVKGRDYRERLLQDILGIFSVILKLPTAKIDREEKMSTYGVDSIVITEIMGRIADSLGVSLSAAIFFEARNIGELTDIIIKRFGLEVAQRYDGQPINDDHQPARYVPRKDVRQTAVVGASASSLPSGATSARQIRELMARSYRLNQKREQFHSTNDKCQQPNKTEANQFGGNYEPIAIIGMDGMFAQSSTVEELQRHLYQGQDCISEIPRERWDWRAIHGNPKDGEFTNVKYAGFIQDVDKFDPAFFGISPREAQTMDPQHRLFLESSWRLIESSGYAPSSLAGKKVGVFAGINLQDYAETVLNVQPRDIVELTAIPHMFCPNRLSYLLDVHGPSEIIDTACSSSLVAIHRAVMSIQHGDCDMAIAGGANLILSPKMHILYSKAEMICEDGRCKTFSEDANGYARGEGVGVVLLKRLKEAQADKDHILGVIIGSAENHGGAATSLMAPNPNAQAQLVRDAHMKSGVDPRSITYIECHGTGTPLGDPIEINGLKIAFNDLYQKHGLNAAVNPGKAVVKHCALGSVKSNIGHTETAAGVAGVIKVLLAMRDEYLPKSLHCQTLNPLLELEDSPFYVLQEGQTWQRPTIGHAEQPLRAGVSSFGAGGSNVHLVIEEYRQEPDEVVSLEHEPEIIVLSAKNSERLRVYAQHLMQYVTENSAHVASHFKQFAYTLQTGRDAMDARVAFVAEDVASLLRQLSVISRDPQAAASEGTIFVNCDESGRLPGIDMLDIERWWQTRQWTKIAQVWVETRSVDWLQLYAGQRHSRLVLPTYPFDRKRYWVTETQHKPALKVVAESTGGVASPTPDSAPVNHSGKVMLQPLEQKKGASPSAVHSGEPVSAVGRLNGKAVDIHRDHGINGSVVDTQYTSSARGINGVKATNGNGALHPEQQHGGVSLASVIDKLRVSLARALCSPESDIHVDRSFAEMGLDSIVGAEWVHEINRELGSALSATRLYDYSSIRQLAQFIVLNGGPRGATDEHAPQAHPAGAVYPHEDKTIAAEQNRATVHLSEVSHSPQAIHSSKAIHTSPATHRAADQNEQVAEIIQLLKTSLADALYITPEAIRHNQTFAELGLDSIIGAEWINEINKRLGTRLSATRLYDYPNVQVLADYIATQPHGVTLSPKPVAATSTRVPDHEDLSRDTLKSAAPVSAAIPDDDRVMSRQAEKIAIIGMSGRYPDAENLEQYWDNLVDGRNAVREVPKSRWDVDQYFDADRSKEGKIYCKWLGALSDIDSFDPLFFSISPAEAEGMDPQHRLFLQEGYKAFEDAGYSPEELSHKKCGVYMGIMSYEYAHMMLNSASPLSGTGNSFAIGAARIPYFLNLKGPAIPVDTACSSSLVTTHLAVQALQSGEIDLALVGGVSLYLMPETYIGMCSAGMLSPEGQCKAFDNTADGFVPGEGVGCLVLKRLSQAEIDGDPIYGVIIGSGINQDGKTNGITAPSVNSQRELEREVYRKHQINPDSISYIETHGTGTKLGDPIELEALESVFREWTPRKNFCGLGSVKSNIGHTSAASGMASVQKVLLSMKHRQLVPSLHFRNPNQHFGFDDSPFYVNTQLKPWQHDERQPRRAAVSSFGYSGTNAHLVIEEYLPPAVETAPVAKPVLIVLSAMRADRLPLMAENLLAWLQREQAEGRTVDLRRLAYTLQRGRRAMEERLAFVAGSVSELQEKLTQFIVGDISAPLLFRGRVNDNAPSYKAFVDTPEFSTVIEQWTRQQNLSQLAGLWVTGLDIPWDLLYSAPEQAGQSTAHRSPSRINLPTYPFFRQSCWFAEKAPPTSVTTVDVRSVLSGDAGTVRTSEATETGTHAQPIVRETQWIRATETWIEVKASEDSQWVERIKASSDRQILVLSHTASDYRDIEQVCQQVQQIADMPQPIWDVRHITLPVGALQDQTGINALKVGLAAAIPDSEKPLAVFLILPHGTEVQTELAYRCVQAVQTVARLNPVQFYCCHRADYEQGLTVTDVHHEALSGLFRSAILETVGHRYRSLIVDPRSTGQEVALQLMQTWLCDDMPAHEPGKNAQAVRTPTIRFSGGRRYELRVSETDGHEVPGALFRTGATYLMVGALGETGEQVCQVLGHHYQAQLVIFSRRPEHQVAPILARIRASGAQVIYRAVDILDLERVNQAVQSLKSEGITLNGVLHMARQVSDGSILNKSWDAFRHMMAAKVSGTLNIDAVTADEPLEFFLMFSSVAAFGIQGSPDYAYSAAFQNAFARYRQRLVSLKQRQGLVSSVCWGQWEVDGAVDHTRLAGRLTSLAQQGMGSIHAVAAVQQMQTGVTDGVTALVAVTDKHKARMLLGLGDNQMASAAARTEHHIVDAVRQKISHFRQGQLSPTEFADYLSSLSLADLPAYLQQEVGTVITAIQSVPPTQTPNAPQSGLQTGRPETSGDIDEIKLADDDSELRSSLAFGIEKVMKLGSSLDWDKPLQDYGMDSIIAMQLSTTLERQLKFPVQPNWLIEHPTPNLLMKKLRKQVGTGGIRL</sequence>
<evidence type="ECO:0000256" key="9">
    <source>
        <dbReference type="ARBA" id="ARBA00022737"/>
    </source>
</evidence>
<evidence type="ECO:0000256" key="7">
    <source>
        <dbReference type="ARBA" id="ARBA00022553"/>
    </source>
</evidence>
<keyword evidence="6" id="KW-0963">Cytoplasm</keyword>
<dbReference type="GeneID" id="302580476"/>
<protein>
    <submittedName>
        <fullName evidence="14">Beta-ketoacyl synthase N-terminal-like domain-containing protein</fullName>
    </submittedName>
</protein>
<dbReference type="InterPro" id="IPR036736">
    <property type="entry name" value="ACP-like_sf"/>
</dbReference>
<accession>A0AB39IMU3</accession>
<evidence type="ECO:0000256" key="3">
    <source>
        <dbReference type="ARBA" id="ARBA00005194"/>
    </source>
</evidence>
<evidence type="ECO:0000256" key="5">
    <source>
        <dbReference type="ARBA" id="ARBA00022450"/>
    </source>
</evidence>
<comment type="pathway">
    <text evidence="3">Lipid metabolism; fatty acid biosynthesis.</text>
</comment>
<evidence type="ECO:0000256" key="8">
    <source>
        <dbReference type="ARBA" id="ARBA00022679"/>
    </source>
</evidence>
<feature type="domain" description="Ketosynthase family 3 (KS3)" evidence="13">
    <location>
        <begin position="220"/>
        <end position="660"/>
    </location>
</feature>
<dbReference type="CDD" id="cd00833">
    <property type="entry name" value="PKS"/>
    <property type="match status" value="2"/>
</dbReference>
<evidence type="ECO:0000256" key="6">
    <source>
        <dbReference type="ARBA" id="ARBA00022490"/>
    </source>
</evidence>
<dbReference type="SMART" id="SM00825">
    <property type="entry name" value="PKS_KS"/>
    <property type="match status" value="2"/>
</dbReference>
<dbReference type="SMART" id="SM01294">
    <property type="entry name" value="PKS_PP_betabranch"/>
    <property type="match status" value="2"/>
</dbReference>
<dbReference type="SUPFAM" id="SSF51735">
    <property type="entry name" value="NAD(P)-binding Rossmann-fold domains"/>
    <property type="match status" value="1"/>
</dbReference>
<evidence type="ECO:0000256" key="11">
    <source>
        <dbReference type="SAM" id="MobiDB-lite"/>
    </source>
</evidence>
<keyword evidence="9" id="KW-0677">Repeat</keyword>
<evidence type="ECO:0000259" key="12">
    <source>
        <dbReference type="PROSITE" id="PS50075"/>
    </source>
</evidence>
<comment type="pathway">
    <text evidence="2">Antibiotic biosynthesis.</text>
</comment>
<dbReference type="InterPro" id="IPR018201">
    <property type="entry name" value="Ketoacyl_synth_AS"/>
</dbReference>
<dbReference type="PROSITE" id="PS00012">
    <property type="entry name" value="PHOSPHOPANTETHEINE"/>
    <property type="match status" value="3"/>
</dbReference>
<dbReference type="GO" id="GO:0031177">
    <property type="term" value="F:phosphopantetheine binding"/>
    <property type="evidence" value="ECO:0007669"/>
    <property type="project" value="InterPro"/>
</dbReference>
<dbReference type="Gene3D" id="1.10.1240.100">
    <property type="match status" value="2"/>
</dbReference>
<proteinExistence type="inferred from homology"/>
<comment type="function">
    <text evidence="10">Involved in production of the polyketide antibiotic thailandamide.</text>
</comment>
<keyword evidence="5" id="KW-0596">Phosphopantetheine</keyword>
<evidence type="ECO:0000256" key="4">
    <source>
        <dbReference type="ARBA" id="ARBA00006484"/>
    </source>
</evidence>
<dbReference type="GO" id="GO:0004312">
    <property type="term" value="F:fatty acid synthase activity"/>
    <property type="evidence" value="ECO:0007669"/>
    <property type="project" value="TreeGrafter"/>
</dbReference>
<evidence type="ECO:0000259" key="13">
    <source>
        <dbReference type="PROSITE" id="PS52004"/>
    </source>
</evidence>
<feature type="domain" description="Carrier" evidence="12">
    <location>
        <begin position="53"/>
        <end position="130"/>
    </location>
</feature>
<dbReference type="InterPro" id="IPR013968">
    <property type="entry name" value="PKS_KR"/>
</dbReference>
<comment type="similarity">
    <text evidence="4">Belongs to the short-chain dehydrogenases/reductases (SDR) family.</text>
</comment>
<feature type="domain" description="Carrier" evidence="12">
    <location>
        <begin position="1084"/>
        <end position="1161"/>
    </location>
</feature>
<dbReference type="PROSITE" id="PS50075">
    <property type="entry name" value="CARRIER"/>
    <property type="match status" value="4"/>
</dbReference>
<dbReference type="EMBL" id="CP162670">
    <property type="protein sequence ID" value="XDL25082.1"/>
    <property type="molecule type" value="Genomic_DNA"/>
</dbReference>
<dbReference type="InterPro" id="IPR057326">
    <property type="entry name" value="KR_dom"/>
</dbReference>
<dbReference type="GO" id="GO:0006633">
    <property type="term" value="P:fatty acid biosynthetic process"/>
    <property type="evidence" value="ECO:0007669"/>
    <property type="project" value="InterPro"/>
</dbReference>
<dbReference type="PANTHER" id="PTHR43775">
    <property type="entry name" value="FATTY ACID SYNTHASE"/>
    <property type="match status" value="1"/>
</dbReference>
<dbReference type="FunFam" id="3.40.47.10:FF:000019">
    <property type="entry name" value="Polyketide synthase type I"/>
    <property type="match status" value="2"/>
</dbReference>
<dbReference type="SMART" id="SM00823">
    <property type="entry name" value="PKS_PP"/>
    <property type="match status" value="4"/>
</dbReference>
<dbReference type="GO" id="GO:0071770">
    <property type="term" value="P:DIM/DIP cell wall layer assembly"/>
    <property type="evidence" value="ECO:0007669"/>
    <property type="project" value="TreeGrafter"/>
</dbReference>
<feature type="domain" description="Carrier" evidence="12">
    <location>
        <begin position="2440"/>
        <end position="2516"/>
    </location>
</feature>
<feature type="region of interest" description="Disordered" evidence="11">
    <location>
        <begin position="2410"/>
        <end position="2432"/>
    </location>
</feature>